<proteinExistence type="predicted"/>
<gene>
    <name evidence="2" type="ORF">QR685DRAFT_575956</name>
</gene>
<evidence type="ECO:0000256" key="1">
    <source>
        <dbReference type="SAM" id="MobiDB-lite"/>
    </source>
</evidence>
<evidence type="ECO:0000313" key="3">
    <source>
        <dbReference type="Proteomes" id="UP001451303"/>
    </source>
</evidence>
<feature type="region of interest" description="Disordered" evidence="1">
    <location>
        <begin position="65"/>
        <end position="84"/>
    </location>
</feature>
<feature type="region of interest" description="Disordered" evidence="1">
    <location>
        <begin position="116"/>
        <end position="145"/>
    </location>
</feature>
<dbReference type="EMBL" id="JAVLET010000016">
    <property type="protein sequence ID" value="KAL0465442.1"/>
    <property type="molecule type" value="Genomic_DNA"/>
</dbReference>
<sequence length="190" mass="21074">MSTSRARKRTLSPAAMSRQYYRAEPGQWASTAVPRSSTLRSQIFALIRTRPVLLAPIKIPKLSKKASAIQDPASLASKQKERKNSLRVEQFNSEVSTLPADAKLHLRLIDTQYCGSKGGGRNSTDSRWPRKRHMSPTPRTTESTRQVAIGTPLHCHSPPVTSRGPTGYPGLQLFALLPLLAGDRFKTCRR</sequence>
<organism evidence="2 3">
    <name type="scientific">Neurospora intermedia</name>
    <dbReference type="NCBI Taxonomy" id="5142"/>
    <lineage>
        <taxon>Eukaryota</taxon>
        <taxon>Fungi</taxon>
        <taxon>Dikarya</taxon>
        <taxon>Ascomycota</taxon>
        <taxon>Pezizomycotina</taxon>
        <taxon>Sordariomycetes</taxon>
        <taxon>Sordariomycetidae</taxon>
        <taxon>Sordariales</taxon>
        <taxon>Sordariaceae</taxon>
        <taxon>Neurospora</taxon>
    </lineage>
</organism>
<keyword evidence="3" id="KW-1185">Reference proteome</keyword>
<protein>
    <submittedName>
        <fullName evidence="2">Uncharacterized protein</fullName>
    </submittedName>
</protein>
<name>A0ABR3CYD1_NEUIN</name>
<accession>A0ABR3CYD1</accession>
<reference evidence="2 3" key="1">
    <citation type="submission" date="2023-09" db="EMBL/GenBank/DDBJ databases">
        <title>Multi-omics analysis of a traditional fermented food reveals byproduct-associated fungal strains for waste-to-food upcycling.</title>
        <authorList>
            <consortium name="Lawrence Berkeley National Laboratory"/>
            <person name="Rekdal V.M."/>
            <person name="Villalobos-Escobedo J.M."/>
            <person name="Rodriguez-Valeron N."/>
            <person name="Garcia M.O."/>
            <person name="Vasquez D.P."/>
            <person name="Damayanti I."/>
            <person name="Sorensen P.M."/>
            <person name="Baidoo E.E."/>
            <person name="De Carvalho A.C."/>
            <person name="Riley R."/>
            <person name="Lipzen A."/>
            <person name="He G."/>
            <person name="Yan M."/>
            <person name="Haridas S."/>
            <person name="Daum C."/>
            <person name="Yoshinaga Y."/>
            <person name="Ng V."/>
            <person name="Grigoriev I.V."/>
            <person name="Munk R."/>
            <person name="Nuraida L."/>
            <person name="Wijaya C.H."/>
            <person name="Morales P.-C."/>
            <person name="Keasling J.D."/>
        </authorList>
    </citation>
    <scope>NUCLEOTIDE SEQUENCE [LARGE SCALE GENOMIC DNA]</scope>
    <source>
        <strain evidence="2 3">FGSC 2613</strain>
    </source>
</reference>
<dbReference type="Proteomes" id="UP001451303">
    <property type="component" value="Unassembled WGS sequence"/>
</dbReference>
<evidence type="ECO:0000313" key="2">
    <source>
        <dbReference type="EMBL" id="KAL0465442.1"/>
    </source>
</evidence>
<comment type="caution">
    <text evidence="2">The sequence shown here is derived from an EMBL/GenBank/DDBJ whole genome shotgun (WGS) entry which is preliminary data.</text>
</comment>